<proteinExistence type="predicted"/>
<dbReference type="EMBL" id="CP012672">
    <property type="protein sequence ID" value="AUX38482.1"/>
    <property type="molecule type" value="Genomic_DNA"/>
</dbReference>
<reference evidence="3 4" key="1">
    <citation type="submission" date="2015-09" db="EMBL/GenBank/DDBJ databases">
        <title>Sorangium comparison.</title>
        <authorList>
            <person name="Zaburannyi N."/>
            <person name="Bunk B."/>
            <person name="Overmann J."/>
            <person name="Mueller R."/>
        </authorList>
    </citation>
    <scope>NUCLEOTIDE SEQUENCE [LARGE SCALE GENOMIC DNA]</scope>
    <source>
        <strain evidence="3 4">So ce836</strain>
    </source>
</reference>
<evidence type="ECO:0000313" key="4">
    <source>
        <dbReference type="Proteomes" id="UP000295497"/>
    </source>
</evidence>
<dbReference type="AlphaFoldDB" id="A0A4V0NI04"/>
<feature type="domain" description="DUF2169" evidence="2">
    <location>
        <begin position="53"/>
        <end position="329"/>
    </location>
</feature>
<evidence type="ECO:0000259" key="2">
    <source>
        <dbReference type="Pfam" id="PF09937"/>
    </source>
</evidence>
<feature type="compositionally biased region" description="Low complexity" evidence="1">
    <location>
        <begin position="455"/>
        <end position="470"/>
    </location>
</feature>
<evidence type="ECO:0000313" key="3">
    <source>
        <dbReference type="EMBL" id="AUX38482.1"/>
    </source>
</evidence>
<protein>
    <recommendedName>
        <fullName evidence="2">DUF2169 domain-containing protein</fullName>
    </recommendedName>
</protein>
<feature type="compositionally biased region" description="Low complexity" evidence="1">
    <location>
        <begin position="410"/>
        <end position="425"/>
    </location>
</feature>
<dbReference type="InterPro" id="IPR018683">
    <property type="entry name" value="DUF2169"/>
</dbReference>
<dbReference type="Pfam" id="PF09937">
    <property type="entry name" value="DUF2169"/>
    <property type="match status" value="1"/>
</dbReference>
<sequence length="828" mass="88591">MGGGGEFASSAASPLDDFTSPTCKMANTAMDVVSNGPLPVASVVWQPRPATWMLTVVCKATFVLRPGEAALAREQEPPLEDDQHWHNDARRSLRAACDLVPVKPWADVALVGHAFAPRGEPVRSLIARLSVGEVDKSIAVFCDRAFGQDGTLHEGQRFSRLPLIYERAAGGPDTFNPVGLRPGIHDAQGRIMIPNLQPPGVKVTSRADFIAPIGFGPLSPTWPSRREKMGRKGAPGLLRDWYKQPLPEDIDFSCFNHAPQDQQIKELRDDGQIALENLHPEHPRLVASLPGVRPRAVLERASGAAQPLTLRCDTLWIDTDRSVCALTWRAQVPIEHPQERGRVLVELAQAGAGAGWPGGAVGRAPMASQPRGLDVAETAVPPAPSSEDEAEGFAGTMAPGVVPPAEMALPFAPSGQAAGFAGGPPAQSPPRPLSQSSSGWGGAAPPAVPAPPGSAPSLGQSSPSWGAGAQPAPPPPSRRTHTGSEDSDVFFAPSPPPPPRVVAPAPVDAIPPARESNPWAVEPRAGQPPPMTVGQLAAHLVTPEVVRAEPAPAARPAPAATPRPEGAPALQFIWYDPDEVPRMRRKPAFQQILRELEGRPLDAEVDDPAIVRDPMAVEDRREVFEVLARGEAADEAELSRALERAVREDGKFVPPLALLAGELHFPFDELERLKATMTTAATFAAGDEALSAAVEEAKGFLSMPHLLIPPAVAEGFTKRIEDAFARVKRSVPQGYLGEQAERVLLERRCYQRRAVFGAVHLRALLQVGGASRLVPAYLPEDLAKRLPMQARFRARLIATLELQEDQYETHPAALRVTALGRLMAAPRA</sequence>
<evidence type="ECO:0000256" key="1">
    <source>
        <dbReference type="SAM" id="MobiDB-lite"/>
    </source>
</evidence>
<feature type="compositionally biased region" description="Low complexity" evidence="1">
    <location>
        <begin position="502"/>
        <end position="514"/>
    </location>
</feature>
<name>A0A4V0NI04_SORCE</name>
<gene>
    <name evidence="3" type="ORF">SOCE836_107260</name>
</gene>
<organism evidence="3 4">
    <name type="scientific">Sorangium cellulosum</name>
    <name type="common">Polyangium cellulosum</name>
    <dbReference type="NCBI Taxonomy" id="56"/>
    <lineage>
        <taxon>Bacteria</taxon>
        <taxon>Pseudomonadati</taxon>
        <taxon>Myxococcota</taxon>
        <taxon>Polyangia</taxon>
        <taxon>Polyangiales</taxon>
        <taxon>Polyangiaceae</taxon>
        <taxon>Sorangium</taxon>
    </lineage>
</organism>
<dbReference type="Proteomes" id="UP000295497">
    <property type="component" value="Chromosome"/>
</dbReference>
<feature type="region of interest" description="Disordered" evidence="1">
    <location>
        <begin position="376"/>
        <end position="532"/>
    </location>
</feature>
<accession>A0A4V0NI04</accession>